<dbReference type="Pfam" id="PF20730">
    <property type="entry name" value="YetF_N"/>
    <property type="match status" value="1"/>
</dbReference>
<organism evidence="4 5">
    <name type="scientific">Sphingomicrobium clamense</name>
    <dbReference type="NCBI Taxonomy" id="2851013"/>
    <lineage>
        <taxon>Bacteria</taxon>
        <taxon>Pseudomonadati</taxon>
        <taxon>Pseudomonadota</taxon>
        <taxon>Alphaproteobacteria</taxon>
        <taxon>Sphingomonadales</taxon>
        <taxon>Sphingomonadaceae</taxon>
        <taxon>Sphingomicrobium</taxon>
    </lineage>
</organism>
<accession>A0ABS6V6R3</accession>
<gene>
    <name evidence="4" type="ORF">KTQ36_07970</name>
</gene>
<keyword evidence="1" id="KW-0812">Transmembrane</keyword>
<evidence type="ECO:0000256" key="1">
    <source>
        <dbReference type="SAM" id="Phobius"/>
    </source>
</evidence>
<evidence type="ECO:0000313" key="4">
    <source>
        <dbReference type="EMBL" id="MBW0145231.1"/>
    </source>
</evidence>
<comment type="caution">
    <text evidence="4">The sequence shown here is derived from an EMBL/GenBank/DDBJ whole genome shotgun (WGS) entry which is preliminary data.</text>
</comment>
<feature type="transmembrane region" description="Helical" evidence="1">
    <location>
        <begin position="61"/>
        <end position="80"/>
    </location>
</feature>
<evidence type="ECO:0000259" key="2">
    <source>
        <dbReference type="Pfam" id="PF04239"/>
    </source>
</evidence>
<sequence>MALCSITTHLSGSSISFAISDLNWDRLTDVAVGGIVLFIFVVVMVRVLGKRATAQMNNFDWIIAVATGGILASGILLRDISIIEAMVAMAVLGACQFVVTKIFVLYPKIGSIFKADPTLLVHKGVFLRDAMKRERISEEELQSRLRFAGLTDPAAANWVILEPDGKLSVIPRDDSAITEVECLADVEFDREEIEKVDVPDAPQ</sequence>
<name>A0ABS6V6R3_9SPHN</name>
<keyword evidence="5" id="KW-1185">Reference proteome</keyword>
<keyword evidence="1" id="KW-1133">Transmembrane helix</keyword>
<feature type="domain" description="YetF-like N-terminal transmembrane" evidence="3">
    <location>
        <begin position="35"/>
        <end position="95"/>
    </location>
</feature>
<dbReference type="InterPro" id="IPR048454">
    <property type="entry name" value="YetF_N"/>
</dbReference>
<evidence type="ECO:0000313" key="5">
    <source>
        <dbReference type="Proteomes" id="UP000698028"/>
    </source>
</evidence>
<protein>
    <submittedName>
        <fullName evidence="4">DUF421 domain-containing protein</fullName>
    </submittedName>
</protein>
<proteinExistence type="predicted"/>
<dbReference type="PANTHER" id="PTHR34582">
    <property type="entry name" value="UPF0702 TRANSMEMBRANE PROTEIN YCAP"/>
    <property type="match status" value="1"/>
</dbReference>
<dbReference type="Pfam" id="PF04239">
    <property type="entry name" value="DUF421"/>
    <property type="match status" value="1"/>
</dbReference>
<feature type="transmembrane region" description="Helical" evidence="1">
    <location>
        <begin position="86"/>
        <end position="106"/>
    </location>
</feature>
<dbReference type="PANTHER" id="PTHR34582:SF6">
    <property type="entry name" value="UPF0702 TRANSMEMBRANE PROTEIN YCAP"/>
    <property type="match status" value="1"/>
</dbReference>
<feature type="domain" description="YetF C-terminal" evidence="2">
    <location>
        <begin position="108"/>
        <end position="180"/>
    </location>
</feature>
<feature type="transmembrane region" description="Helical" evidence="1">
    <location>
        <begin position="28"/>
        <end position="49"/>
    </location>
</feature>
<dbReference type="Proteomes" id="UP000698028">
    <property type="component" value="Unassembled WGS sequence"/>
</dbReference>
<keyword evidence="1" id="KW-0472">Membrane</keyword>
<dbReference type="EMBL" id="JAHVAH010000001">
    <property type="protein sequence ID" value="MBW0145231.1"/>
    <property type="molecule type" value="Genomic_DNA"/>
</dbReference>
<evidence type="ECO:0000259" key="3">
    <source>
        <dbReference type="Pfam" id="PF20730"/>
    </source>
</evidence>
<dbReference type="InterPro" id="IPR007353">
    <property type="entry name" value="DUF421"/>
</dbReference>
<reference evidence="4 5" key="1">
    <citation type="submission" date="2021-07" db="EMBL/GenBank/DDBJ databases">
        <title>The draft genome sequence of Sphingomicrobium sp. B8.</title>
        <authorList>
            <person name="Mu L."/>
        </authorList>
    </citation>
    <scope>NUCLEOTIDE SEQUENCE [LARGE SCALE GENOMIC DNA]</scope>
    <source>
        <strain evidence="4 5">B8</strain>
    </source>
</reference>